<name>A0A4Z1IEI0_9HELO</name>
<accession>A0A4Z1IEI0</accession>
<keyword evidence="2" id="KW-1185">Reference proteome</keyword>
<comment type="caution">
    <text evidence="1">The sequence shown here is derived from an EMBL/GenBank/DDBJ whole genome shotgun (WGS) entry which is preliminary data.</text>
</comment>
<dbReference type="AlphaFoldDB" id="A0A4Z1IEI0"/>
<sequence>MIPVAPGLGYEGKRMVEGNLDDIFLSGERARLTVGDPHYTISSGRFDCKDRKRNSIRAKLGYFYHEGPEFRIDYIHEQVEY</sequence>
<dbReference type="Proteomes" id="UP000297527">
    <property type="component" value="Unassembled WGS sequence"/>
</dbReference>
<reference evidence="1 2" key="1">
    <citation type="submission" date="2017-12" db="EMBL/GenBank/DDBJ databases">
        <title>Comparative genomics of Botrytis spp.</title>
        <authorList>
            <person name="Valero-Jimenez C.A."/>
            <person name="Tapia P."/>
            <person name="Veloso J."/>
            <person name="Silva-Moreno E."/>
            <person name="Staats M."/>
            <person name="Valdes J.H."/>
            <person name="Van Kan J.A.L."/>
        </authorList>
    </citation>
    <scope>NUCLEOTIDE SEQUENCE [LARGE SCALE GENOMIC DNA]</scope>
    <source>
        <strain evidence="1 2">MUCL11595</strain>
    </source>
</reference>
<evidence type="ECO:0000313" key="2">
    <source>
        <dbReference type="Proteomes" id="UP000297527"/>
    </source>
</evidence>
<protein>
    <submittedName>
        <fullName evidence="1">Uncharacterized protein</fullName>
    </submittedName>
</protein>
<dbReference type="OrthoDB" id="3540123at2759"/>
<gene>
    <name evidence="1" type="ORF">BCON_0040g00010</name>
</gene>
<organism evidence="1 2">
    <name type="scientific">Botryotinia convoluta</name>
    <dbReference type="NCBI Taxonomy" id="54673"/>
    <lineage>
        <taxon>Eukaryota</taxon>
        <taxon>Fungi</taxon>
        <taxon>Dikarya</taxon>
        <taxon>Ascomycota</taxon>
        <taxon>Pezizomycotina</taxon>
        <taxon>Leotiomycetes</taxon>
        <taxon>Helotiales</taxon>
        <taxon>Sclerotiniaceae</taxon>
        <taxon>Botryotinia</taxon>
    </lineage>
</organism>
<proteinExistence type="predicted"/>
<evidence type="ECO:0000313" key="1">
    <source>
        <dbReference type="EMBL" id="TGO59858.1"/>
    </source>
</evidence>
<dbReference type="EMBL" id="PQXN01000040">
    <property type="protein sequence ID" value="TGO59858.1"/>
    <property type="molecule type" value="Genomic_DNA"/>
</dbReference>